<dbReference type="Proteomes" id="UP000704712">
    <property type="component" value="Unassembled WGS sequence"/>
</dbReference>
<accession>A0A833TG91</accession>
<feature type="signal peptide" evidence="1">
    <location>
        <begin position="1"/>
        <end position="23"/>
    </location>
</feature>
<keyword evidence="1" id="KW-0732">Signal</keyword>
<evidence type="ECO:0008006" key="5">
    <source>
        <dbReference type="Google" id="ProtNLM"/>
    </source>
</evidence>
<dbReference type="Proteomes" id="UP000602510">
    <property type="component" value="Unassembled WGS sequence"/>
</dbReference>
<dbReference type="AlphaFoldDB" id="A0A833TG91"/>
<feature type="chain" id="PRO_5036417820" description="Secreted RxLR effector peptide protein" evidence="1">
    <location>
        <begin position="24"/>
        <end position="320"/>
    </location>
</feature>
<proteinExistence type="predicted"/>
<reference evidence="2" key="1">
    <citation type="submission" date="2020-04" db="EMBL/GenBank/DDBJ databases">
        <title>Hybrid Assembly of Korean Phytophthora infestans isolates.</title>
        <authorList>
            <person name="Prokchorchik M."/>
            <person name="Lee Y."/>
            <person name="Seo J."/>
            <person name="Cho J.-H."/>
            <person name="Park Y.-E."/>
            <person name="Jang D.-C."/>
            <person name="Im J.-S."/>
            <person name="Choi J.-G."/>
            <person name="Park H.-J."/>
            <person name="Lee G.-B."/>
            <person name="Lee Y.-G."/>
            <person name="Hong S.-Y."/>
            <person name="Cho K."/>
            <person name="Sohn K.H."/>
        </authorList>
    </citation>
    <scope>NUCLEOTIDE SEQUENCE</scope>
    <source>
        <strain evidence="2">KR_1_A1</strain>
        <strain evidence="3">KR_2_A2</strain>
    </source>
</reference>
<organism evidence="2 4">
    <name type="scientific">Phytophthora infestans</name>
    <name type="common">Potato late blight agent</name>
    <name type="synonym">Botrytis infestans</name>
    <dbReference type="NCBI Taxonomy" id="4787"/>
    <lineage>
        <taxon>Eukaryota</taxon>
        <taxon>Sar</taxon>
        <taxon>Stramenopiles</taxon>
        <taxon>Oomycota</taxon>
        <taxon>Peronosporomycetes</taxon>
        <taxon>Peronosporales</taxon>
        <taxon>Peronosporaceae</taxon>
        <taxon>Phytophthora</taxon>
    </lineage>
</organism>
<evidence type="ECO:0000313" key="3">
    <source>
        <dbReference type="EMBL" id="KAF4140776.1"/>
    </source>
</evidence>
<comment type="caution">
    <text evidence="2">The sequence shown here is derived from an EMBL/GenBank/DDBJ whole genome shotgun (WGS) entry which is preliminary data.</text>
</comment>
<evidence type="ECO:0000313" key="4">
    <source>
        <dbReference type="Proteomes" id="UP000602510"/>
    </source>
</evidence>
<evidence type="ECO:0000313" key="2">
    <source>
        <dbReference type="EMBL" id="KAF4046824.1"/>
    </source>
</evidence>
<sequence length="320" mass="36146">MRFQTAILVLLTIFLAGVQRSCSAIHAYPLNLSLSRSDQNRKTLGRFLRLGDEENRMAPVSALETAIKAAMPQLTNSNKLLLRWYRLKNKRIDKTLKSFDLGKNVDTLLTDPKLSILLHYIPMYNKKNPKNVMTTAEVLATKYGLAPVTKLLEKAKTSKESSEATKTLAKELQLEQFTGWTNQKLSPVDVYRKLELNTGNLSPLGSPVFEAWAGFVRKSLGQNEDKAASTMLEALQEINGKRGAAVLFYEAKGFLDPKLTVAHLKKKQYTQWMISNVNKENFLKNALDSKSLKLTETDTKILEEYLGFVKTYKETHNISI</sequence>
<keyword evidence="4" id="KW-1185">Reference proteome</keyword>
<dbReference type="EMBL" id="JAACNO010001410">
    <property type="protein sequence ID" value="KAF4140776.1"/>
    <property type="molecule type" value="Genomic_DNA"/>
</dbReference>
<dbReference type="EMBL" id="WSZM01000012">
    <property type="protein sequence ID" value="KAF4046824.1"/>
    <property type="molecule type" value="Genomic_DNA"/>
</dbReference>
<name>A0A833TG91_PHYIN</name>
<protein>
    <recommendedName>
        <fullName evidence="5">Secreted RxLR effector peptide protein</fullName>
    </recommendedName>
</protein>
<gene>
    <name evidence="2" type="ORF">GN244_ATG00720</name>
    <name evidence="3" type="ORF">GN958_ATG10034</name>
</gene>
<evidence type="ECO:0000256" key="1">
    <source>
        <dbReference type="SAM" id="SignalP"/>
    </source>
</evidence>